<dbReference type="Proteomes" id="UP000646827">
    <property type="component" value="Unassembled WGS sequence"/>
</dbReference>
<proteinExistence type="inferred from homology"/>
<dbReference type="AlphaFoldDB" id="A0A8H7RW42"/>
<evidence type="ECO:0000256" key="11">
    <source>
        <dbReference type="SAM" id="Phobius"/>
    </source>
</evidence>
<dbReference type="Gene3D" id="1.50.40.10">
    <property type="entry name" value="Mitochondrial carrier domain"/>
    <property type="match status" value="1"/>
</dbReference>
<evidence type="ECO:0000256" key="4">
    <source>
        <dbReference type="ARBA" id="ARBA00022692"/>
    </source>
</evidence>
<evidence type="ECO:0000256" key="6">
    <source>
        <dbReference type="ARBA" id="ARBA00022989"/>
    </source>
</evidence>
<sequence length="305" mass="33461">MTTVTKKRSTPFYFGGAASCVATVIVHPFDLTKVRLQNMKGQAQHGMVSTMLNIAKNEGFFRLYAGLSASLLRQATYSTVRFGAYDKLKQSMVTDSKNPSILQLLVCSSTAGALGGASGNPADVLNVRMQSDGQLPVHQRRNYKNAIDGLVRMTKEEGPKSLFRGIGPNVNRAILMTSSQCVTYDIFKDLLLTYSPLSDGLVLHFASSLLAGLVATSVCSPVDVIKTRIMGSKEVNMSAFAIMKQMYKVEGITSFFKGWTPAFIRLGPQTIITFVVLEQFKKWHAAWHDDDRQRLTATATATTKL</sequence>
<dbReference type="OrthoDB" id="448427at2759"/>
<feature type="repeat" description="Solcar" evidence="9">
    <location>
        <begin position="99"/>
        <end position="190"/>
    </location>
</feature>
<feature type="repeat" description="Solcar" evidence="9">
    <location>
        <begin position="199"/>
        <end position="283"/>
    </location>
</feature>
<evidence type="ECO:0000256" key="5">
    <source>
        <dbReference type="ARBA" id="ARBA00022737"/>
    </source>
</evidence>
<evidence type="ECO:0000256" key="3">
    <source>
        <dbReference type="ARBA" id="ARBA00022448"/>
    </source>
</evidence>
<evidence type="ECO:0000256" key="8">
    <source>
        <dbReference type="ARBA" id="ARBA00023136"/>
    </source>
</evidence>
<keyword evidence="13" id="KW-1185">Reference proteome</keyword>
<dbReference type="InterPro" id="IPR002067">
    <property type="entry name" value="MCP"/>
</dbReference>
<feature type="transmembrane region" description="Helical" evidence="11">
    <location>
        <begin position="12"/>
        <end position="29"/>
    </location>
</feature>
<evidence type="ECO:0000256" key="1">
    <source>
        <dbReference type="ARBA" id="ARBA00004225"/>
    </source>
</evidence>
<evidence type="ECO:0008006" key="14">
    <source>
        <dbReference type="Google" id="ProtNLM"/>
    </source>
</evidence>
<comment type="subcellular location">
    <subcellularLocation>
        <location evidence="1">Mitochondrion membrane</location>
        <topology evidence="1">Multi-pass membrane protein</topology>
    </subcellularLocation>
</comment>
<dbReference type="InterPro" id="IPR018108">
    <property type="entry name" value="MCP_transmembrane"/>
</dbReference>
<keyword evidence="4 9" id="KW-0812">Transmembrane</keyword>
<keyword evidence="7" id="KW-0496">Mitochondrion</keyword>
<dbReference type="PROSITE" id="PS50920">
    <property type="entry name" value="SOLCAR"/>
    <property type="match status" value="3"/>
</dbReference>
<evidence type="ECO:0000256" key="7">
    <source>
        <dbReference type="ARBA" id="ARBA00023128"/>
    </source>
</evidence>
<keyword evidence="8 9" id="KW-0472">Membrane</keyword>
<keyword evidence="6 11" id="KW-1133">Transmembrane helix</keyword>
<evidence type="ECO:0000313" key="13">
    <source>
        <dbReference type="Proteomes" id="UP000646827"/>
    </source>
</evidence>
<dbReference type="Pfam" id="PF00153">
    <property type="entry name" value="Mito_carr"/>
    <property type="match status" value="3"/>
</dbReference>
<evidence type="ECO:0000256" key="9">
    <source>
        <dbReference type="PROSITE-ProRule" id="PRU00282"/>
    </source>
</evidence>
<keyword evidence="5" id="KW-0677">Repeat</keyword>
<comment type="caution">
    <text evidence="12">The sequence shown here is derived from an EMBL/GenBank/DDBJ whole genome shotgun (WGS) entry which is preliminary data.</text>
</comment>
<name>A0A8H7RW42_9FUNG</name>
<protein>
    <recommendedName>
        <fullName evidence="14">Mitochondrial dicarboxylate transporter</fullName>
    </recommendedName>
</protein>
<organism evidence="12 13">
    <name type="scientific">Circinella minor</name>
    <dbReference type="NCBI Taxonomy" id="1195481"/>
    <lineage>
        <taxon>Eukaryota</taxon>
        <taxon>Fungi</taxon>
        <taxon>Fungi incertae sedis</taxon>
        <taxon>Mucoromycota</taxon>
        <taxon>Mucoromycotina</taxon>
        <taxon>Mucoromycetes</taxon>
        <taxon>Mucorales</taxon>
        <taxon>Lichtheimiaceae</taxon>
        <taxon>Circinella</taxon>
    </lineage>
</organism>
<comment type="similarity">
    <text evidence="2 10">Belongs to the mitochondrial carrier (TC 2.A.29) family.</text>
</comment>
<dbReference type="FunFam" id="1.50.40.10:FF:000107">
    <property type="entry name" value="Mitochondrial dicarboxylate carrier"/>
    <property type="match status" value="1"/>
</dbReference>
<dbReference type="InterPro" id="IPR050391">
    <property type="entry name" value="Mito_Metabolite_Transporter"/>
</dbReference>
<evidence type="ECO:0000256" key="10">
    <source>
        <dbReference type="RuleBase" id="RU000488"/>
    </source>
</evidence>
<dbReference type="SUPFAM" id="SSF103506">
    <property type="entry name" value="Mitochondrial carrier"/>
    <property type="match status" value="1"/>
</dbReference>
<evidence type="ECO:0000256" key="2">
    <source>
        <dbReference type="ARBA" id="ARBA00006375"/>
    </source>
</evidence>
<dbReference type="PROSITE" id="PS51257">
    <property type="entry name" value="PROKAR_LIPOPROTEIN"/>
    <property type="match status" value="1"/>
</dbReference>
<dbReference type="GO" id="GO:0031966">
    <property type="term" value="C:mitochondrial membrane"/>
    <property type="evidence" value="ECO:0007669"/>
    <property type="project" value="UniProtKB-SubCell"/>
</dbReference>
<dbReference type="PRINTS" id="PR00784">
    <property type="entry name" value="MTUNCOUPLING"/>
</dbReference>
<dbReference type="GO" id="GO:0055085">
    <property type="term" value="P:transmembrane transport"/>
    <property type="evidence" value="ECO:0007669"/>
    <property type="project" value="InterPro"/>
</dbReference>
<feature type="repeat" description="Solcar" evidence="9">
    <location>
        <begin position="6"/>
        <end position="91"/>
    </location>
</feature>
<accession>A0A8H7RW42</accession>
<reference evidence="12 13" key="1">
    <citation type="submission" date="2020-12" db="EMBL/GenBank/DDBJ databases">
        <title>Metabolic potential, ecology and presence of endohyphal bacteria is reflected in genomic diversity of Mucoromycotina.</title>
        <authorList>
            <person name="Muszewska A."/>
            <person name="Okrasinska A."/>
            <person name="Steczkiewicz K."/>
            <person name="Drgas O."/>
            <person name="Orlowska M."/>
            <person name="Perlinska-Lenart U."/>
            <person name="Aleksandrzak-Piekarczyk T."/>
            <person name="Szatraj K."/>
            <person name="Zielenkiewicz U."/>
            <person name="Pilsyk S."/>
            <person name="Malc E."/>
            <person name="Mieczkowski P."/>
            <person name="Kruszewska J.S."/>
            <person name="Biernat P."/>
            <person name="Pawlowska J."/>
        </authorList>
    </citation>
    <scope>NUCLEOTIDE SEQUENCE [LARGE SCALE GENOMIC DNA]</scope>
    <source>
        <strain evidence="12 13">CBS 142.35</strain>
    </source>
</reference>
<gene>
    <name evidence="12" type="ORF">INT45_006247</name>
</gene>
<dbReference type="InterPro" id="IPR023395">
    <property type="entry name" value="MCP_dom_sf"/>
</dbReference>
<evidence type="ECO:0000313" key="12">
    <source>
        <dbReference type="EMBL" id="KAG2218246.1"/>
    </source>
</evidence>
<dbReference type="EMBL" id="JAEPRB010000242">
    <property type="protein sequence ID" value="KAG2218246.1"/>
    <property type="molecule type" value="Genomic_DNA"/>
</dbReference>
<keyword evidence="3 10" id="KW-0813">Transport</keyword>
<dbReference type="PANTHER" id="PTHR45618">
    <property type="entry name" value="MITOCHONDRIAL DICARBOXYLATE CARRIER-RELATED"/>
    <property type="match status" value="1"/>
</dbReference>